<keyword evidence="1" id="KW-0732">Signal</keyword>
<dbReference type="Pfam" id="PF13976">
    <property type="entry name" value="gag_pre-integrs"/>
    <property type="match status" value="1"/>
</dbReference>
<organism evidence="3 4">
    <name type="scientific">Pyrus ussuriensis x Pyrus communis</name>
    <dbReference type="NCBI Taxonomy" id="2448454"/>
    <lineage>
        <taxon>Eukaryota</taxon>
        <taxon>Viridiplantae</taxon>
        <taxon>Streptophyta</taxon>
        <taxon>Embryophyta</taxon>
        <taxon>Tracheophyta</taxon>
        <taxon>Spermatophyta</taxon>
        <taxon>Magnoliopsida</taxon>
        <taxon>eudicotyledons</taxon>
        <taxon>Gunneridae</taxon>
        <taxon>Pentapetalae</taxon>
        <taxon>rosids</taxon>
        <taxon>fabids</taxon>
        <taxon>Rosales</taxon>
        <taxon>Rosaceae</taxon>
        <taxon>Amygdaloideae</taxon>
        <taxon>Maleae</taxon>
        <taxon>Pyrus</taxon>
    </lineage>
</organism>
<feature type="signal peptide" evidence="1">
    <location>
        <begin position="1"/>
        <end position="15"/>
    </location>
</feature>
<dbReference type="EMBL" id="SMOL01000401">
    <property type="protein sequence ID" value="KAB2617579.1"/>
    <property type="molecule type" value="Genomic_DNA"/>
</dbReference>
<keyword evidence="4" id="KW-1185">Reference proteome</keyword>
<gene>
    <name evidence="3" type="ORF">D8674_013448</name>
</gene>
<comment type="caution">
    <text evidence="3">The sequence shown here is derived from an EMBL/GenBank/DDBJ whole genome shotgun (WGS) entry which is preliminary data.</text>
</comment>
<feature type="chain" id="PRO_5024451283" description="GAG-pre-integrase domain-containing protein" evidence="1">
    <location>
        <begin position="16"/>
        <end position="117"/>
    </location>
</feature>
<evidence type="ECO:0000313" key="3">
    <source>
        <dbReference type="EMBL" id="KAB2617579.1"/>
    </source>
</evidence>
<reference evidence="3 4" key="1">
    <citation type="submission" date="2019-09" db="EMBL/GenBank/DDBJ databases">
        <authorList>
            <person name="Ou C."/>
        </authorList>
    </citation>
    <scope>NUCLEOTIDE SEQUENCE [LARGE SCALE GENOMIC DNA]</scope>
    <source>
        <strain evidence="3">S2</strain>
        <tissue evidence="3">Leaf</tissue>
    </source>
</reference>
<proteinExistence type="predicted"/>
<reference evidence="4" key="2">
    <citation type="submission" date="2019-10" db="EMBL/GenBank/DDBJ databases">
        <title>A de novo genome assembly of a pear dwarfing rootstock.</title>
        <authorList>
            <person name="Wang F."/>
            <person name="Wang J."/>
            <person name="Li S."/>
            <person name="Zhang Y."/>
            <person name="Fang M."/>
            <person name="Ma L."/>
            <person name="Zhao Y."/>
            <person name="Jiang S."/>
        </authorList>
    </citation>
    <scope>NUCLEOTIDE SEQUENCE [LARGE SCALE GENOMIC DNA]</scope>
</reference>
<sequence length="117" mass="13181">MKLLYISWLWHLRFGHLNFGGLELLSKKEMSFWKHSPYTEKVQNGRLQAREHANGQSMSVLVAGKFQQWKSVGVLCKPMSRRGAELLDLIGTSRGGLDHPEEVHGIDCSGGERSSCI</sequence>
<dbReference type="Proteomes" id="UP000327157">
    <property type="component" value="Chromosome 15"/>
</dbReference>
<dbReference type="OrthoDB" id="1739705at2759"/>
<feature type="domain" description="GAG-pre-integrase" evidence="2">
    <location>
        <begin position="7"/>
        <end position="30"/>
    </location>
</feature>
<evidence type="ECO:0000313" key="4">
    <source>
        <dbReference type="Proteomes" id="UP000327157"/>
    </source>
</evidence>
<protein>
    <recommendedName>
        <fullName evidence="2">GAG-pre-integrase domain-containing protein</fullName>
    </recommendedName>
</protein>
<dbReference type="AlphaFoldDB" id="A0A5N5GPV4"/>
<evidence type="ECO:0000256" key="1">
    <source>
        <dbReference type="SAM" id="SignalP"/>
    </source>
</evidence>
<dbReference type="InterPro" id="IPR025724">
    <property type="entry name" value="GAG-pre-integrase_dom"/>
</dbReference>
<reference evidence="3 4" key="3">
    <citation type="submission" date="2019-11" db="EMBL/GenBank/DDBJ databases">
        <title>A de novo genome assembly of a pear dwarfing rootstock.</title>
        <authorList>
            <person name="Wang F."/>
            <person name="Wang J."/>
            <person name="Li S."/>
            <person name="Zhang Y."/>
            <person name="Fang M."/>
            <person name="Ma L."/>
            <person name="Zhao Y."/>
            <person name="Jiang S."/>
        </authorList>
    </citation>
    <scope>NUCLEOTIDE SEQUENCE [LARGE SCALE GENOMIC DNA]</scope>
    <source>
        <strain evidence="3">S2</strain>
        <tissue evidence="3">Leaf</tissue>
    </source>
</reference>
<evidence type="ECO:0000259" key="2">
    <source>
        <dbReference type="Pfam" id="PF13976"/>
    </source>
</evidence>
<name>A0A5N5GPV4_9ROSA</name>
<accession>A0A5N5GPV4</accession>